<dbReference type="GO" id="GO:0000978">
    <property type="term" value="F:RNA polymerase II cis-regulatory region sequence-specific DNA binding"/>
    <property type="evidence" value="ECO:0007669"/>
    <property type="project" value="TreeGrafter"/>
</dbReference>
<accession>A0A8E2DHM0</accession>
<evidence type="ECO:0000313" key="8">
    <source>
        <dbReference type="EMBL" id="OCH88360.1"/>
    </source>
</evidence>
<evidence type="ECO:0000313" key="9">
    <source>
        <dbReference type="Proteomes" id="UP000250043"/>
    </source>
</evidence>
<evidence type="ECO:0000256" key="3">
    <source>
        <dbReference type="ARBA" id="ARBA00022771"/>
    </source>
</evidence>
<reference evidence="8 9" key="1">
    <citation type="submission" date="2016-07" db="EMBL/GenBank/DDBJ databases">
        <title>Draft genome of the white-rot fungus Obba rivulosa 3A-2.</title>
        <authorList>
            <consortium name="DOE Joint Genome Institute"/>
            <person name="Miettinen O."/>
            <person name="Riley R."/>
            <person name="Acob R."/>
            <person name="Barry K."/>
            <person name="Cullen D."/>
            <person name="De Vries R."/>
            <person name="Hainaut M."/>
            <person name="Hatakka A."/>
            <person name="Henrissat B."/>
            <person name="Hilden K."/>
            <person name="Kuo R."/>
            <person name="Labutti K."/>
            <person name="Lipzen A."/>
            <person name="Makela M.R."/>
            <person name="Sandor L."/>
            <person name="Spatafora J.W."/>
            <person name="Grigoriev I.V."/>
            <person name="Hibbett D.S."/>
        </authorList>
    </citation>
    <scope>NUCLEOTIDE SEQUENCE [LARGE SCALE GENOMIC DNA]</scope>
    <source>
        <strain evidence="8 9">3A-2</strain>
    </source>
</reference>
<keyword evidence="3 5" id="KW-0863">Zinc-finger</keyword>
<keyword evidence="1" id="KW-0479">Metal-binding</keyword>
<protein>
    <recommendedName>
        <fullName evidence="7">C2H2-type domain-containing protein</fullName>
    </recommendedName>
</protein>
<feature type="region of interest" description="Disordered" evidence="6">
    <location>
        <begin position="285"/>
        <end position="322"/>
    </location>
</feature>
<dbReference type="OrthoDB" id="654211at2759"/>
<dbReference type="SMART" id="SM00355">
    <property type="entry name" value="ZnF_C2H2"/>
    <property type="match status" value="3"/>
</dbReference>
<dbReference type="GO" id="GO:0008270">
    <property type="term" value="F:zinc ion binding"/>
    <property type="evidence" value="ECO:0007669"/>
    <property type="project" value="UniProtKB-KW"/>
</dbReference>
<sequence>MPRASVNRTTKPFTKLVSAGPSSRQAQKRNAYIADLETPAGPYHCNEMWCSKHTYNCVVPPNGPFVCPVPGCPYHCVQRDRMVKHRQLHALIETKKMKIHVCSICGWLAMQSNHLKNHLPVHTGERPKICPYANCDKTYKDDGALGRHMKTWHGHVPALNASPGCHGFAAQSKDQVINSRIAQAKELGQLISLKKGRRQGHTATIEQALVPLAPPLNAEPPQVTSSIPSVPYPGSAQSNSYGQAGVGYYAQAPTVASNVPDSTTGAVGQYMNEMSTAHPSHILAPRSTYDFSTPPASSPSSMPSSSSSISSSPDLLSPTQQYNNSVGVDQYTYRTFPHDRQMLQRFDAFGNSVAYTNTDYLNGVFNHALSTPSDNFFDQQQAFANAHSYEFGKLDLDPSLELPNFIAAPANTDFYPNPLPAFHLTRGTEPFQGFVQPFPSEWPY</sequence>
<feature type="domain" description="C2H2-type" evidence="7">
    <location>
        <begin position="100"/>
        <end position="127"/>
    </location>
</feature>
<dbReference type="GO" id="GO:0000981">
    <property type="term" value="F:DNA-binding transcription factor activity, RNA polymerase II-specific"/>
    <property type="evidence" value="ECO:0007669"/>
    <property type="project" value="TreeGrafter"/>
</dbReference>
<dbReference type="EMBL" id="KV722455">
    <property type="protein sequence ID" value="OCH88360.1"/>
    <property type="molecule type" value="Genomic_DNA"/>
</dbReference>
<dbReference type="GO" id="GO:0005667">
    <property type="term" value="C:transcription regulator complex"/>
    <property type="evidence" value="ECO:0007669"/>
    <property type="project" value="TreeGrafter"/>
</dbReference>
<evidence type="ECO:0000256" key="4">
    <source>
        <dbReference type="ARBA" id="ARBA00022833"/>
    </source>
</evidence>
<dbReference type="PANTHER" id="PTHR14003:SF19">
    <property type="entry name" value="YY2 TRANSCRIPTION FACTOR"/>
    <property type="match status" value="1"/>
</dbReference>
<dbReference type="PROSITE" id="PS00028">
    <property type="entry name" value="ZINC_FINGER_C2H2_1"/>
    <property type="match status" value="2"/>
</dbReference>
<evidence type="ECO:0000259" key="7">
    <source>
        <dbReference type="PROSITE" id="PS50157"/>
    </source>
</evidence>
<evidence type="ECO:0000256" key="5">
    <source>
        <dbReference type="PROSITE-ProRule" id="PRU00042"/>
    </source>
</evidence>
<organism evidence="8 9">
    <name type="scientific">Obba rivulosa</name>
    <dbReference type="NCBI Taxonomy" id="1052685"/>
    <lineage>
        <taxon>Eukaryota</taxon>
        <taxon>Fungi</taxon>
        <taxon>Dikarya</taxon>
        <taxon>Basidiomycota</taxon>
        <taxon>Agaricomycotina</taxon>
        <taxon>Agaricomycetes</taxon>
        <taxon>Polyporales</taxon>
        <taxon>Gelatoporiaceae</taxon>
        <taxon>Obba</taxon>
    </lineage>
</organism>
<evidence type="ECO:0000256" key="1">
    <source>
        <dbReference type="ARBA" id="ARBA00022723"/>
    </source>
</evidence>
<evidence type="ECO:0000256" key="2">
    <source>
        <dbReference type="ARBA" id="ARBA00022737"/>
    </source>
</evidence>
<dbReference type="Gene3D" id="3.30.160.60">
    <property type="entry name" value="Classic Zinc Finger"/>
    <property type="match status" value="2"/>
</dbReference>
<keyword evidence="9" id="KW-1185">Reference proteome</keyword>
<dbReference type="GO" id="GO:0031519">
    <property type="term" value="C:PcG protein complex"/>
    <property type="evidence" value="ECO:0007669"/>
    <property type="project" value="TreeGrafter"/>
</dbReference>
<dbReference type="GO" id="GO:0000785">
    <property type="term" value="C:chromatin"/>
    <property type="evidence" value="ECO:0007669"/>
    <property type="project" value="TreeGrafter"/>
</dbReference>
<dbReference type="Proteomes" id="UP000250043">
    <property type="component" value="Unassembled WGS sequence"/>
</dbReference>
<feature type="region of interest" description="Disordered" evidence="6">
    <location>
        <begin position="1"/>
        <end position="24"/>
    </location>
</feature>
<dbReference type="AlphaFoldDB" id="A0A8E2DHM0"/>
<dbReference type="PANTHER" id="PTHR14003">
    <property type="entry name" value="TRANSCRIPTIONAL REPRESSOR PROTEIN YY"/>
    <property type="match status" value="1"/>
</dbReference>
<evidence type="ECO:0000256" key="6">
    <source>
        <dbReference type="SAM" id="MobiDB-lite"/>
    </source>
</evidence>
<dbReference type="SUPFAM" id="SSF57667">
    <property type="entry name" value="beta-beta-alpha zinc fingers"/>
    <property type="match status" value="1"/>
</dbReference>
<dbReference type="PROSITE" id="PS50157">
    <property type="entry name" value="ZINC_FINGER_C2H2_2"/>
    <property type="match status" value="1"/>
</dbReference>
<dbReference type="InterPro" id="IPR013087">
    <property type="entry name" value="Znf_C2H2_type"/>
</dbReference>
<feature type="compositionally biased region" description="Low complexity" evidence="6">
    <location>
        <begin position="292"/>
        <end position="318"/>
    </location>
</feature>
<dbReference type="InterPro" id="IPR036236">
    <property type="entry name" value="Znf_C2H2_sf"/>
</dbReference>
<proteinExistence type="predicted"/>
<gene>
    <name evidence="8" type="ORF">OBBRIDRAFT_92669</name>
</gene>
<keyword evidence="4" id="KW-0862">Zinc</keyword>
<name>A0A8E2DHM0_9APHY</name>
<keyword evidence="2" id="KW-0677">Repeat</keyword>
<feature type="compositionally biased region" description="Polar residues" evidence="6">
    <location>
        <begin position="1"/>
        <end position="12"/>
    </location>
</feature>